<protein>
    <submittedName>
        <fullName evidence="6">Putative F420-dependent oxidoreductase</fullName>
    </submittedName>
</protein>
<dbReference type="NCBIfam" id="TIGR03621">
    <property type="entry name" value="F420_MSMEG_2516"/>
    <property type="match status" value="1"/>
</dbReference>
<keyword evidence="3" id="KW-0560">Oxidoreductase</keyword>
<keyword evidence="7" id="KW-1185">Reference proteome</keyword>
<dbReference type="InterPro" id="IPR036661">
    <property type="entry name" value="Luciferase-like_sf"/>
</dbReference>
<dbReference type="InterPro" id="IPR019923">
    <property type="entry name" value="Lucif-like_OxRdtase_MSMEG_2516"/>
</dbReference>
<evidence type="ECO:0000256" key="3">
    <source>
        <dbReference type="ARBA" id="ARBA00023002"/>
    </source>
</evidence>
<accession>A0A370I884</accession>
<organism evidence="6 7">
    <name type="scientific">Nocardia pseudobrasiliensis</name>
    <dbReference type="NCBI Taxonomy" id="45979"/>
    <lineage>
        <taxon>Bacteria</taxon>
        <taxon>Bacillati</taxon>
        <taxon>Actinomycetota</taxon>
        <taxon>Actinomycetes</taxon>
        <taxon>Mycobacteriales</taxon>
        <taxon>Nocardiaceae</taxon>
        <taxon>Nocardia</taxon>
    </lineage>
</organism>
<evidence type="ECO:0000259" key="5">
    <source>
        <dbReference type="Pfam" id="PF00296"/>
    </source>
</evidence>
<dbReference type="EMBL" id="QQBC01000003">
    <property type="protein sequence ID" value="RDI66943.1"/>
    <property type="molecule type" value="Genomic_DNA"/>
</dbReference>
<dbReference type="Gene3D" id="3.20.20.30">
    <property type="entry name" value="Luciferase-like domain"/>
    <property type="match status" value="1"/>
</dbReference>
<dbReference type="GO" id="GO:0008726">
    <property type="term" value="F:alkanesulfonate monooxygenase activity"/>
    <property type="evidence" value="ECO:0007669"/>
    <property type="project" value="TreeGrafter"/>
</dbReference>
<dbReference type="InterPro" id="IPR011251">
    <property type="entry name" value="Luciferase-like_dom"/>
</dbReference>
<reference evidence="6 7" key="1">
    <citation type="submission" date="2018-07" db="EMBL/GenBank/DDBJ databases">
        <title>Genomic Encyclopedia of Type Strains, Phase IV (KMG-IV): sequencing the most valuable type-strain genomes for metagenomic binning, comparative biology and taxonomic classification.</title>
        <authorList>
            <person name="Goeker M."/>
        </authorList>
    </citation>
    <scope>NUCLEOTIDE SEQUENCE [LARGE SCALE GENOMIC DNA]</scope>
    <source>
        <strain evidence="6 7">DSM 44290</strain>
    </source>
</reference>
<dbReference type="SUPFAM" id="SSF51679">
    <property type="entry name" value="Bacterial luciferase-like"/>
    <property type="match status" value="1"/>
</dbReference>
<evidence type="ECO:0000256" key="1">
    <source>
        <dbReference type="ARBA" id="ARBA00022630"/>
    </source>
</evidence>
<feature type="domain" description="Luciferase-like" evidence="5">
    <location>
        <begin position="17"/>
        <end position="176"/>
    </location>
</feature>
<comment type="caution">
    <text evidence="6">The sequence shown here is derived from an EMBL/GenBank/DDBJ whole genome shotgun (WGS) entry which is preliminary data.</text>
</comment>
<name>A0A370I884_9NOCA</name>
<evidence type="ECO:0000313" key="7">
    <source>
        <dbReference type="Proteomes" id="UP000254869"/>
    </source>
</evidence>
<dbReference type="InterPro" id="IPR050172">
    <property type="entry name" value="SsuD_RutA_monooxygenase"/>
</dbReference>
<dbReference type="PANTHER" id="PTHR42847:SF4">
    <property type="entry name" value="ALKANESULFONATE MONOOXYGENASE-RELATED"/>
    <property type="match status" value="1"/>
</dbReference>
<evidence type="ECO:0000313" key="6">
    <source>
        <dbReference type="EMBL" id="RDI66943.1"/>
    </source>
</evidence>
<dbReference type="Pfam" id="PF00296">
    <property type="entry name" value="Bac_luciferase"/>
    <property type="match status" value="1"/>
</dbReference>
<dbReference type="STRING" id="1210086.GCA_001613105_05999"/>
<keyword evidence="1" id="KW-0285">Flavoprotein</keyword>
<dbReference type="PANTHER" id="PTHR42847">
    <property type="entry name" value="ALKANESULFONATE MONOOXYGENASE"/>
    <property type="match status" value="1"/>
</dbReference>
<keyword evidence="4" id="KW-0503">Monooxygenase</keyword>
<sequence>MAPRPFRFSVGFGGADSRAELRKKAQQAEDLGYDVITVPDHLGMISPFPALVTMAEATNRVHVGTMVLDGAFYRSAWLARDVASVAQLTDGRFEFGLGAGPDFAKPEFEALGLPFPSGRQRIEHLRDLIVDTKALFAGDHQPPVHHHIPLLVAGSGDRLLRVAAEHADTISMAGIPVDADIDSDEIGDAALGRRSQFVRDAAGTRFADIELGLTVQAVEVEGHGEVDLTLPRMFQPDFSDTQLRHLPGFLHGSARGIADTLRRYRDEYAVSHFSVNETQMTALAKVIEDLR</sequence>
<dbReference type="GO" id="GO:0046306">
    <property type="term" value="P:alkanesulfonate catabolic process"/>
    <property type="evidence" value="ECO:0007669"/>
    <property type="project" value="TreeGrafter"/>
</dbReference>
<gene>
    <name evidence="6" type="ORF">DFR76_10314</name>
</gene>
<keyword evidence="2" id="KW-0288">FMN</keyword>
<proteinExistence type="predicted"/>
<dbReference type="Proteomes" id="UP000254869">
    <property type="component" value="Unassembled WGS sequence"/>
</dbReference>
<dbReference type="AlphaFoldDB" id="A0A370I884"/>
<evidence type="ECO:0000256" key="4">
    <source>
        <dbReference type="ARBA" id="ARBA00023033"/>
    </source>
</evidence>
<evidence type="ECO:0000256" key="2">
    <source>
        <dbReference type="ARBA" id="ARBA00022643"/>
    </source>
</evidence>